<keyword evidence="1" id="KW-0472">Membrane</keyword>
<dbReference type="AlphaFoldDB" id="A0A7X2N1C9"/>
<keyword evidence="1" id="KW-0812">Transmembrane</keyword>
<keyword evidence="1" id="KW-1133">Transmembrane helix</keyword>
<dbReference type="EMBL" id="VUMM01000001">
    <property type="protein sequence ID" value="MSS00655.1"/>
    <property type="molecule type" value="Genomic_DNA"/>
</dbReference>
<comment type="caution">
    <text evidence="2">The sequence shown here is derived from an EMBL/GenBank/DDBJ whole genome shotgun (WGS) entry which is preliminary data.</text>
</comment>
<evidence type="ECO:0000313" key="3">
    <source>
        <dbReference type="Proteomes" id="UP000470082"/>
    </source>
</evidence>
<keyword evidence="3" id="KW-1185">Reference proteome</keyword>
<sequence>MKTILAILFFLVMVSLYIVLYLMNKRTPLPEGCENLKADCEGCHDYSCTNNPAHYRKKETDQ</sequence>
<accession>A0A7X2N1C9</accession>
<gene>
    <name evidence="2" type="ORF">FYJ50_00740</name>
</gene>
<evidence type="ECO:0000313" key="2">
    <source>
        <dbReference type="EMBL" id="MSS00655.1"/>
    </source>
</evidence>
<organism evidence="2 3">
    <name type="scientific">Floccifex porci</name>
    <dbReference type="NCBI Taxonomy" id="2606629"/>
    <lineage>
        <taxon>Bacteria</taxon>
        <taxon>Bacillati</taxon>
        <taxon>Bacillota</taxon>
        <taxon>Erysipelotrichia</taxon>
        <taxon>Erysipelotrichales</taxon>
        <taxon>Erysipelotrichaceae</taxon>
        <taxon>Floccifex</taxon>
    </lineage>
</organism>
<dbReference type="Proteomes" id="UP000470082">
    <property type="component" value="Unassembled WGS sequence"/>
</dbReference>
<feature type="transmembrane region" description="Helical" evidence="1">
    <location>
        <begin position="6"/>
        <end position="23"/>
    </location>
</feature>
<reference evidence="2 3" key="1">
    <citation type="submission" date="2019-08" db="EMBL/GenBank/DDBJ databases">
        <title>In-depth cultivation of the pig gut microbiome towards novel bacterial diversity and tailored functional studies.</title>
        <authorList>
            <person name="Wylensek D."/>
            <person name="Hitch T.C.A."/>
            <person name="Clavel T."/>
        </authorList>
    </citation>
    <scope>NUCLEOTIDE SEQUENCE [LARGE SCALE GENOMIC DNA]</scope>
    <source>
        <strain evidence="2 3">LKV-178-WT-2G</strain>
    </source>
</reference>
<protein>
    <submittedName>
        <fullName evidence="2">Uncharacterized protein</fullName>
    </submittedName>
</protein>
<name>A0A7X2N1C9_9FIRM</name>
<proteinExistence type="predicted"/>
<evidence type="ECO:0000256" key="1">
    <source>
        <dbReference type="SAM" id="Phobius"/>
    </source>
</evidence>